<dbReference type="GO" id="GO:0032259">
    <property type="term" value="P:methylation"/>
    <property type="evidence" value="ECO:0007669"/>
    <property type="project" value="UniProtKB-KW"/>
</dbReference>
<dbReference type="PANTHER" id="PTHR10629:SF52">
    <property type="entry name" value="DNA (CYTOSINE-5)-METHYLTRANSFERASE 1"/>
    <property type="match status" value="1"/>
</dbReference>
<name>A0A1G7YEB4_9MICO</name>
<comment type="catalytic activity">
    <reaction evidence="7">
        <text>a 2'-deoxycytidine in DNA + S-adenosyl-L-methionine = a 5-methyl-2'-deoxycytidine in DNA + S-adenosyl-L-homocysteine + H(+)</text>
        <dbReference type="Rhea" id="RHEA:13681"/>
        <dbReference type="Rhea" id="RHEA-COMP:11369"/>
        <dbReference type="Rhea" id="RHEA-COMP:11370"/>
        <dbReference type="ChEBI" id="CHEBI:15378"/>
        <dbReference type="ChEBI" id="CHEBI:57856"/>
        <dbReference type="ChEBI" id="CHEBI:59789"/>
        <dbReference type="ChEBI" id="CHEBI:85452"/>
        <dbReference type="ChEBI" id="CHEBI:85454"/>
        <dbReference type="EC" id="2.1.1.37"/>
    </reaction>
</comment>
<dbReference type="InterPro" id="IPR050390">
    <property type="entry name" value="C5-Methyltransferase"/>
</dbReference>
<keyword evidence="3 5" id="KW-0949">S-adenosyl-L-methionine</keyword>
<keyword evidence="2 5" id="KW-0808">Transferase</keyword>
<evidence type="ECO:0000313" key="8">
    <source>
        <dbReference type="EMBL" id="SDG94811.1"/>
    </source>
</evidence>
<reference evidence="8 9" key="1">
    <citation type="submission" date="2016-10" db="EMBL/GenBank/DDBJ databases">
        <authorList>
            <person name="de Groot N.N."/>
        </authorList>
    </citation>
    <scope>NUCLEOTIDE SEQUENCE [LARGE SCALE GENOMIC DNA]</scope>
    <source>
        <strain evidence="8 9">DSM 23142</strain>
    </source>
</reference>
<evidence type="ECO:0000256" key="7">
    <source>
        <dbReference type="RuleBase" id="RU000417"/>
    </source>
</evidence>
<dbReference type="InterPro" id="IPR018117">
    <property type="entry name" value="C5_DNA_meth_AS"/>
</dbReference>
<dbReference type="Pfam" id="PF00145">
    <property type="entry name" value="DNA_methylase"/>
    <property type="match status" value="1"/>
</dbReference>
<dbReference type="SUPFAM" id="SSF53335">
    <property type="entry name" value="S-adenosyl-L-methionine-dependent methyltransferases"/>
    <property type="match status" value="1"/>
</dbReference>
<dbReference type="GO" id="GO:0003677">
    <property type="term" value="F:DNA binding"/>
    <property type="evidence" value="ECO:0007669"/>
    <property type="project" value="TreeGrafter"/>
</dbReference>
<dbReference type="Proteomes" id="UP000199009">
    <property type="component" value="Chromosome I"/>
</dbReference>
<dbReference type="InterPro" id="IPR029063">
    <property type="entry name" value="SAM-dependent_MTases_sf"/>
</dbReference>
<dbReference type="Gene3D" id="3.90.120.10">
    <property type="entry name" value="DNA Methylase, subunit A, domain 2"/>
    <property type="match status" value="1"/>
</dbReference>
<sequence length="385" mass="42922">MSVSDRTEVFRLGELFSGPGGIAEGARQAAGSVEGYRIAHAWATDYDRDTCDTYKHNFPGARVIHEDVRKLDIAGQLSPIDGLAFGFPCNDFSNVGERKGIAGEFGPLYEYGARVIDTYSPKWFVAENVGGLRNSNDGTAFEMILDRLQHAGGETDSEGRPAPWTGYRLYPHLYKFEEYGIPQRRHRILIVGIRDDLDVEFRVPSPAMFADRDNSVRLALSEIPGWAANQELTKQSEDVVRRLQHIKPGQNAFTADLPADLRLNVAGARISQIYKRLEADKPCYTITGSGGGGTHVYHWSEDRALTNRERARIQTFPDRFEFKGGKESVRKQIGMAVPVEGARIVFEAVLKSFAGIDYVGLEPNLHHRVPPRRVADLREMVAEAS</sequence>
<proteinExistence type="inferred from homology"/>
<accession>A0A1G7YEB4</accession>
<organism evidence="8 9">
    <name type="scientific">Microbacterium pygmaeum</name>
    <dbReference type="NCBI Taxonomy" id="370764"/>
    <lineage>
        <taxon>Bacteria</taxon>
        <taxon>Bacillati</taxon>
        <taxon>Actinomycetota</taxon>
        <taxon>Actinomycetes</taxon>
        <taxon>Micrococcales</taxon>
        <taxon>Microbacteriaceae</taxon>
        <taxon>Microbacterium</taxon>
    </lineage>
</organism>
<evidence type="ECO:0000256" key="5">
    <source>
        <dbReference type="PROSITE-ProRule" id="PRU01016"/>
    </source>
</evidence>
<keyword evidence="4" id="KW-0680">Restriction system</keyword>
<dbReference type="Gene3D" id="3.40.50.150">
    <property type="entry name" value="Vaccinia Virus protein VP39"/>
    <property type="match status" value="1"/>
</dbReference>
<dbReference type="GO" id="GO:0009307">
    <property type="term" value="P:DNA restriction-modification system"/>
    <property type="evidence" value="ECO:0007669"/>
    <property type="project" value="UniProtKB-KW"/>
</dbReference>
<dbReference type="PROSITE" id="PS00094">
    <property type="entry name" value="C5_MTASE_1"/>
    <property type="match status" value="1"/>
</dbReference>
<dbReference type="PANTHER" id="PTHR10629">
    <property type="entry name" value="CYTOSINE-SPECIFIC METHYLTRANSFERASE"/>
    <property type="match status" value="1"/>
</dbReference>
<evidence type="ECO:0000256" key="2">
    <source>
        <dbReference type="ARBA" id="ARBA00022679"/>
    </source>
</evidence>
<dbReference type="EC" id="2.1.1.37" evidence="7"/>
<dbReference type="InterPro" id="IPR001525">
    <property type="entry name" value="C5_MeTfrase"/>
</dbReference>
<keyword evidence="1 5" id="KW-0489">Methyltransferase</keyword>
<evidence type="ECO:0000256" key="1">
    <source>
        <dbReference type="ARBA" id="ARBA00022603"/>
    </source>
</evidence>
<dbReference type="REBASE" id="162746">
    <property type="entry name" value="M.Mpy23142ORF1728P"/>
</dbReference>
<evidence type="ECO:0000256" key="4">
    <source>
        <dbReference type="ARBA" id="ARBA00022747"/>
    </source>
</evidence>
<gene>
    <name evidence="8" type="ORF">SAMN04489810_1728</name>
</gene>
<comment type="similarity">
    <text evidence="5 6">Belongs to the class I-like SAM-binding methyltransferase superfamily. C5-methyltransferase family.</text>
</comment>
<dbReference type="EMBL" id="LT629692">
    <property type="protein sequence ID" value="SDG94811.1"/>
    <property type="molecule type" value="Genomic_DNA"/>
</dbReference>
<dbReference type="AlphaFoldDB" id="A0A1G7YEB4"/>
<feature type="active site" evidence="5">
    <location>
        <position position="89"/>
    </location>
</feature>
<dbReference type="GO" id="GO:0003886">
    <property type="term" value="F:DNA (cytosine-5-)-methyltransferase activity"/>
    <property type="evidence" value="ECO:0007669"/>
    <property type="project" value="UniProtKB-EC"/>
</dbReference>
<dbReference type="STRING" id="370764.SAMN04489810_1728"/>
<dbReference type="OrthoDB" id="9813719at2"/>
<protein>
    <recommendedName>
        <fullName evidence="7">Cytosine-specific methyltransferase</fullName>
        <ecNumber evidence="7">2.1.1.37</ecNumber>
    </recommendedName>
</protein>
<evidence type="ECO:0000313" key="9">
    <source>
        <dbReference type="Proteomes" id="UP000199009"/>
    </source>
</evidence>
<keyword evidence="9" id="KW-1185">Reference proteome</keyword>
<dbReference type="PRINTS" id="PR00105">
    <property type="entry name" value="C5METTRFRASE"/>
</dbReference>
<evidence type="ECO:0000256" key="3">
    <source>
        <dbReference type="ARBA" id="ARBA00022691"/>
    </source>
</evidence>
<dbReference type="PROSITE" id="PS51679">
    <property type="entry name" value="SAM_MT_C5"/>
    <property type="match status" value="1"/>
</dbReference>
<dbReference type="NCBIfam" id="TIGR00675">
    <property type="entry name" value="dcm"/>
    <property type="match status" value="1"/>
</dbReference>
<dbReference type="RefSeq" id="WP_091488751.1">
    <property type="nucleotide sequence ID" value="NZ_LT629692.1"/>
</dbReference>
<dbReference type="GO" id="GO:0044027">
    <property type="term" value="P:negative regulation of gene expression via chromosomal CpG island methylation"/>
    <property type="evidence" value="ECO:0007669"/>
    <property type="project" value="TreeGrafter"/>
</dbReference>
<evidence type="ECO:0000256" key="6">
    <source>
        <dbReference type="RuleBase" id="RU000416"/>
    </source>
</evidence>